<protein>
    <submittedName>
        <fullName evidence="1">Uncharacterized protein</fullName>
    </submittedName>
</protein>
<organism evidence="1 2">
    <name type="scientific">Mesorhizobium qingshengii</name>
    <dbReference type="NCBI Taxonomy" id="1165689"/>
    <lineage>
        <taxon>Bacteria</taxon>
        <taxon>Pseudomonadati</taxon>
        <taxon>Pseudomonadota</taxon>
        <taxon>Alphaproteobacteria</taxon>
        <taxon>Hyphomicrobiales</taxon>
        <taxon>Phyllobacteriaceae</taxon>
        <taxon>Mesorhizobium</taxon>
    </lineage>
</organism>
<reference evidence="1 2" key="1">
    <citation type="submission" date="2016-10" db="EMBL/GenBank/DDBJ databases">
        <authorList>
            <person name="de Groot N.N."/>
        </authorList>
    </citation>
    <scope>NUCLEOTIDE SEQUENCE [LARGE SCALE GENOMIC DNA]</scope>
    <source>
        <strain evidence="1 2">CGMCC 1.12097</strain>
    </source>
</reference>
<evidence type="ECO:0000313" key="2">
    <source>
        <dbReference type="Proteomes" id="UP000198588"/>
    </source>
</evidence>
<dbReference type="AlphaFoldDB" id="A0A1G5ZCW3"/>
<gene>
    <name evidence="1" type="ORF">SAMN02927914_04723</name>
</gene>
<sequence length="245" mass="27344">MCSSVWINPLDDLGQRVLARDATINDRSKLDFASRALKYGNRTLCCDLIGALTRSNDATFDFEGLSVDNGNFNVLNLRERNIANLRIEQSYLGELVLPARDNKKVEIVKCITPRVIGISSPAGIPYWIRDLEAEAFDSVASVSRIRNIGLKPAHEVLATIVRKTFFQKGSGRKEEALLRGLGSPAARNMSRKILNLLEREDLLTSFKGDEGMVYAPVRSNTKRMQTLLDELQGSHDPIWVQVGEL</sequence>
<dbReference type="Proteomes" id="UP000198588">
    <property type="component" value="Unassembled WGS sequence"/>
</dbReference>
<evidence type="ECO:0000313" key="1">
    <source>
        <dbReference type="EMBL" id="SDA92432.1"/>
    </source>
</evidence>
<accession>A0A1G5ZCW3</accession>
<name>A0A1G5ZCW3_9HYPH</name>
<proteinExistence type="predicted"/>
<dbReference type="EMBL" id="FMXM01000017">
    <property type="protein sequence ID" value="SDA92432.1"/>
    <property type="molecule type" value="Genomic_DNA"/>
</dbReference>
<dbReference type="STRING" id="1165689.SAMN02927914_04723"/>